<organism evidence="4 5">
    <name type="scientific">Cystobacter fuscus</name>
    <dbReference type="NCBI Taxonomy" id="43"/>
    <lineage>
        <taxon>Bacteria</taxon>
        <taxon>Pseudomonadati</taxon>
        <taxon>Myxococcota</taxon>
        <taxon>Myxococcia</taxon>
        <taxon>Myxococcales</taxon>
        <taxon>Cystobacterineae</taxon>
        <taxon>Archangiaceae</taxon>
        <taxon>Cystobacter</taxon>
    </lineage>
</organism>
<gene>
    <name evidence="4" type="ORF">CYFUS_008134</name>
</gene>
<protein>
    <recommendedName>
        <fullName evidence="3">Tox-REase-5 domain-containing protein</fullName>
    </recommendedName>
</protein>
<dbReference type="EMBL" id="CP022098">
    <property type="protein sequence ID" value="ATB42655.1"/>
    <property type="molecule type" value="Genomic_DNA"/>
</dbReference>
<sequence>MKRAKLPINARAARIANEKLMATTGGQALDPLSSTNVPQREQWLKDYAAAGGKVEEANTSTNSVKSAVQSCPLRHIDLQYRHADSTPVAGAQYVVLSHTGKHLHQGTLDTNGQAHITDVQSHVTSFQFYFHKDPATYTPLKKPSAQPQAEPVRGIFDEILDWIWGTLQGDFNKDPSLSQIAVNTVLGLIPVVDQALDLRDIIAGLKDIIEYYMEDSERQEAHEDVLGLDYELWLWLNVFIIALGCIPELGSVIKGVLKALIVFLMEAGKKAEDLAPQQLQKLWGMLVEVLNYFGKGNAHHWLKEFPSKLDGWMATATSKIKACLDTIQELIQKAEAYTNQQLAKWVLEEKQLNDIKKSLQEIKTTVQKAHGRLDTMKQQVNKWIREQVEEVLPGKNLALQSGLTSTAGHSTPNVRNQKATPPPDKLPEHPHQKKLRSPKHGDSDGGPGQWAKSPKRGKGVAYQEQVTGIDRGTEYAVPANTKSGKVLFDGYKDGKLIDAKDWKKWPIPDKDFSTQAVLSDARKQVQAAKGVPIEWHVSDKGSADLVRSIFKENNLKGIKVIHTPKP</sequence>
<evidence type="ECO:0000313" key="4">
    <source>
        <dbReference type="EMBL" id="ATB42655.1"/>
    </source>
</evidence>
<keyword evidence="1" id="KW-0175">Coiled coil</keyword>
<feature type="region of interest" description="Disordered" evidence="2">
    <location>
        <begin position="402"/>
        <end position="462"/>
    </location>
</feature>
<proteinExistence type="predicted"/>
<dbReference type="AlphaFoldDB" id="A0A250JFH6"/>
<dbReference type="InterPro" id="IPR028904">
    <property type="entry name" value="Tox-REase-5_dom"/>
</dbReference>
<feature type="domain" description="Tox-REase-5" evidence="3">
    <location>
        <begin position="460"/>
        <end position="539"/>
    </location>
</feature>
<evidence type="ECO:0000259" key="3">
    <source>
        <dbReference type="Pfam" id="PF15648"/>
    </source>
</evidence>
<dbReference type="Proteomes" id="UP000217257">
    <property type="component" value="Chromosome"/>
</dbReference>
<feature type="compositionally biased region" description="Polar residues" evidence="2">
    <location>
        <begin position="402"/>
        <end position="419"/>
    </location>
</feature>
<evidence type="ECO:0000256" key="2">
    <source>
        <dbReference type="SAM" id="MobiDB-lite"/>
    </source>
</evidence>
<evidence type="ECO:0000313" key="5">
    <source>
        <dbReference type="Proteomes" id="UP000217257"/>
    </source>
</evidence>
<dbReference type="InterPro" id="IPR049802">
    <property type="entry name" value="RhsC-like_FIX"/>
</dbReference>
<evidence type="ECO:0000256" key="1">
    <source>
        <dbReference type="SAM" id="Coils"/>
    </source>
</evidence>
<accession>A0A250JFH6</accession>
<name>A0A250JFH6_9BACT</name>
<dbReference type="RefSeq" id="WP_095990177.1">
    <property type="nucleotide sequence ID" value="NZ_CP022098.1"/>
</dbReference>
<reference evidence="4 5" key="1">
    <citation type="submission" date="2017-06" db="EMBL/GenBank/DDBJ databases">
        <title>Sequencing and comparative analysis of myxobacterial genomes.</title>
        <authorList>
            <person name="Rupp O."/>
            <person name="Goesmann A."/>
            <person name="Sogaard-Andersen L."/>
        </authorList>
    </citation>
    <scope>NUCLEOTIDE SEQUENCE [LARGE SCALE GENOMIC DNA]</scope>
    <source>
        <strain evidence="4 5">DSM 52655</strain>
    </source>
</reference>
<dbReference type="Pfam" id="PF15648">
    <property type="entry name" value="Tox-REase-5"/>
    <property type="match status" value="1"/>
</dbReference>
<dbReference type="KEGG" id="cfus:CYFUS_008134"/>
<dbReference type="CDD" id="cd20746">
    <property type="entry name" value="FIX_Ntox15_NUC_DUF4112_RhsA-like"/>
    <property type="match status" value="1"/>
</dbReference>
<feature type="coiled-coil region" evidence="1">
    <location>
        <begin position="320"/>
        <end position="379"/>
    </location>
</feature>